<dbReference type="EMBL" id="AYSL01000341">
    <property type="protein sequence ID" value="KTF07777.1"/>
    <property type="molecule type" value="Genomic_DNA"/>
</dbReference>
<comment type="caution">
    <text evidence="2">The sequence shown here is derived from an EMBL/GenBank/DDBJ whole genome shotgun (WGS) entry which is preliminary data.</text>
</comment>
<evidence type="ECO:0000313" key="2">
    <source>
        <dbReference type="EMBL" id="KTF07777.1"/>
    </source>
</evidence>
<name>A0A1B6NYC3_9ZZZZ</name>
<protein>
    <submittedName>
        <fullName evidence="2">Uncharacterized protein</fullName>
    </submittedName>
</protein>
<evidence type="ECO:0000313" key="1">
    <source>
        <dbReference type="EMBL" id="KTF07775.1"/>
    </source>
</evidence>
<accession>A0A1B6NYC3</accession>
<proteinExistence type="predicted"/>
<gene>
    <name evidence="2" type="ORF">MGSAQ_000727</name>
    <name evidence="1" type="ORF">MGSAQ_000728</name>
</gene>
<sequence length="36" mass="4176">MVVLSSIKKMPPIQMKIMPAQRSIAFLILLIMQQNY</sequence>
<reference evidence="2" key="1">
    <citation type="submission" date="2013-11" db="EMBL/GenBank/DDBJ databases">
        <title>Microbial diversity, functional groups and degradation webs in Northern and Southern Mediterranean and Red Sea marine crude oil polluted sites.</title>
        <authorList>
            <person name="Daffonchio D."/>
            <person name="Mapelli F."/>
            <person name="Ferrer M."/>
            <person name="Richter M."/>
            <person name="Cherif A."/>
            <person name="Malkawi H.I."/>
            <person name="Yakimov M.M."/>
            <person name="Abdel-Fattah Y.R."/>
            <person name="Blaghen M."/>
            <person name="Golyshin P.N."/>
            <person name="Kalogerakis N."/>
            <person name="Boon N."/>
            <person name="Magagnini M."/>
            <person name="Fava F."/>
        </authorList>
    </citation>
    <scope>NUCLEOTIDE SEQUENCE</scope>
</reference>
<dbReference type="EMBL" id="AYSL01000342">
    <property type="protein sequence ID" value="KTF07775.1"/>
    <property type="molecule type" value="Genomic_DNA"/>
</dbReference>
<organism evidence="2">
    <name type="scientific">marine sediment metagenome</name>
    <dbReference type="NCBI Taxonomy" id="412755"/>
    <lineage>
        <taxon>unclassified sequences</taxon>
        <taxon>metagenomes</taxon>
        <taxon>ecological metagenomes</taxon>
    </lineage>
</organism>
<dbReference type="AlphaFoldDB" id="A0A1B6NYC3"/>